<sequence length="107" mass="12054">MLLWLVCTYLSLVTASVDDARLDDNGPFKVFRVVPTTEVQLKKMIAMFETAKGDDADFWHAPSVVNNTVDVMVSPSFTEKFSNFLKEHGYPYQIAIEDLKKNVCSSS</sequence>
<evidence type="ECO:0000313" key="14">
    <source>
        <dbReference type="EMBL" id="EYC01297.1"/>
    </source>
</evidence>
<evidence type="ECO:0000256" key="5">
    <source>
        <dbReference type="ARBA" id="ARBA00022723"/>
    </source>
</evidence>
<keyword evidence="8" id="KW-0862">Zinc</keyword>
<dbReference type="Pfam" id="PF02244">
    <property type="entry name" value="Propep_M14"/>
    <property type="match status" value="1"/>
</dbReference>
<feature type="domain" description="Carboxypeptidase activation peptide" evidence="13">
    <location>
        <begin position="31"/>
        <end position="101"/>
    </location>
</feature>
<evidence type="ECO:0000313" key="15">
    <source>
        <dbReference type="Proteomes" id="UP000024635"/>
    </source>
</evidence>
<dbReference type="AlphaFoldDB" id="A0A016TF37"/>
<evidence type="ECO:0000256" key="12">
    <source>
        <dbReference type="SAM" id="SignalP"/>
    </source>
</evidence>
<dbReference type="GO" id="GO:0046872">
    <property type="term" value="F:metal ion binding"/>
    <property type="evidence" value="ECO:0007669"/>
    <property type="project" value="UniProtKB-KW"/>
</dbReference>
<dbReference type="InterPro" id="IPR036990">
    <property type="entry name" value="M14A-like_propep"/>
</dbReference>
<dbReference type="OrthoDB" id="5779898at2759"/>
<dbReference type="Gene3D" id="3.30.70.340">
    <property type="entry name" value="Metallocarboxypeptidase-like"/>
    <property type="match status" value="1"/>
</dbReference>
<keyword evidence="15" id="KW-1185">Reference proteome</keyword>
<dbReference type="Proteomes" id="UP000024635">
    <property type="component" value="Unassembled WGS sequence"/>
</dbReference>
<accession>A0A016TF37</accession>
<reference evidence="15" key="1">
    <citation type="journal article" date="2015" name="Nat. Genet.">
        <title>The genome and transcriptome of the zoonotic hookworm Ancylostoma ceylanicum identify infection-specific gene families.</title>
        <authorList>
            <person name="Schwarz E.M."/>
            <person name="Hu Y."/>
            <person name="Antoshechkin I."/>
            <person name="Miller M.M."/>
            <person name="Sternberg P.W."/>
            <person name="Aroian R.V."/>
        </authorList>
    </citation>
    <scope>NUCLEOTIDE SEQUENCE</scope>
    <source>
        <strain evidence="15">HY135</strain>
    </source>
</reference>
<evidence type="ECO:0000256" key="6">
    <source>
        <dbReference type="ARBA" id="ARBA00022729"/>
    </source>
</evidence>
<dbReference type="GO" id="GO:0008237">
    <property type="term" value="F:metallopeptidase activity"/>
    <property type="evidence" value="ECO:0007669"/>
    <property type="project" value="UniProtKB-KW"/>
</dbReference>
<evidence type="ECO:0000256" key="1">
    <source>
        <dbReference type="ARBA" id="ARBA00001947"/>
    </source>
</evidence>
<dbReference type="FunFam" id="3.30.70.340:FF:000002">
    <property type="entry name" value="Carboxypeptidase A"/>
    <property type="match status" value="1"/>
</dbReference>
<evidence type="ECO:0000256" key="8">
    <source>
        <dbReference type="ARBA" id="ARBA00022833"/>
    </source>
</evidence>
<evidence type="ECO:0000256" key="2">
    <source>
        <dbReference type="ARBA" id="ARBA00005988"/>
    </source>
</evidence>
<dbReference type="EMBL" id="JARK01001444">
    <property type="protein sequence ID" value="EYC01297.1"/>
    <property type="molecule type" value="Genomic_DNA"/>
</dbReference>
<keyword evidence="9" id="KW-0482">Metalloprotease</keyword>
<evidence type="ECO:0000256" key="10">
    <source>
        <dbReference type="ARBA" id="ARBA00023157"/>
    </source>
</evidence>
<name>A0A016TF37_9BILA</name>
<evidence type="ECO:0000256" key="9">
    <source>
        <dbReference type="ARBA" id="ARBA00023049"/>
    </source>
</evidence>
<dbReference type="InterPro" id="IPR003146">
    <property type="entry name" value="M14A_act_pep"/>
</dbReference>
<feature type="signal peptide" evidence="12">
    <location>
        <begin position="1"/>
        <end position="15"/>
    </location>
</feature>
<dbReference type="GO" id="GO:0004180">
    <property type="term" value="F:carboxypeptidase activity"/>
    <property type="evidence" value="ECO:0007669"/>
    <property type="project" value="UniProtKB-KW"/>
</dbReference>
<evidence type="ECO:0000259" key="13">
    <source>
        <dbReference type="Pfam" id="PF02244"/>
    </source>
</evidence>
<evidence type="ECO:0000256" key="3">
    <source>
        <dbReference type="ARBA" id="ARBA00022645"/>
    </source>
</evidence>
<proteinExistence type="inferred from homology"/>
<comment type="caution">
    <text evidence="14">The sequence shown here is derived from an EMBL/GenBank/DDBJ whole genome shotgun (WGS) entry which is preliminary data.</text>
</comment>
<comment type="cofactor">
    <cofactor evidence="1">
        <name>Zn(2+)</name>
        <dbReference type="ChEBI" id="CHEBI:29105"/>
    </cofactor>
</comment>
<evidence type="ECO:0000256" key="4">
    <source>
        <dbReference type="ARBA" id="ARBA00022670"/>
    </source>
</evidence>
<keyword evidence="4" id="KW-0645">Protease</keyword>
<feature type="chain" id="PRO_5012881388" description="Zinc carboxypeptidase A 1" evidence="12">
    <location>
        <begin position="16"/>
        <end position="107"/>
    </location>
</feature>
<comment type="similarity">
    <text evidence="2">Belongs to the peptidase M14 family.</text>
</comment>
<dbReference type="SUPFAM" id="SSF54897">
    <property type="entry name" value="Protease propeptides/inhibitors"/>
    <property type="match status" value="1"/>
</dbReference>
<protein>
    <recommendedName>
        <fullName evidence="11">Zinc carboxypeptidase A 1</fullName>
    </recommendedName>
</protein>
<evidence type="ECO:0000256" key="7">
    <source>
        <dbReference type="ARBA" id="ARBA00022801"/>
    </source>
</evidence>
<keyword evidence="6 12" id="KW-0732">Signal</keyword>
<keyword evidence="7" id="KW-0378">Hydrolase</keyword>
<dbReference type="GO" id="GO:0006508">
    <property type="term" value="P:proteolysis"/>
    <property type="evidence" value="ECO:0007669"/>
    <property type="project" value="UniProtKB-KW"/>
</dbReference>
<dbReference type="STRING" id="53326.A0A016TF37"/>
<gene>
    <name evidence="14" type="primary">Acey_s0108.g26</name>
    <name evidence="14" type="ORF">Y032_0108g26</name>
</gene>
<keyword evidence="5" id="KW-0479">Metal-binding</keyword>
<keyword evidence="10" id="KW-1015">Disulfide bond</keyword>
<organism evidence="14 15">
    <name type="scientific">Ancylostoma ceylanicum</name>
    <dbReference type="NCBI Taxonomy" id="53326"/>
    <lineage>
        <taxon>Eukaryota</taxon>
        <taxon>Metazoa</taxon>
        <taxon>Ecdysozoa</taxon>
        <taxon>Nematoda</taxon>
        <taxon>Chromadorea</taxon>
        <taxon>Rhabditida</taxon>
        <taxon>Rhabditina</taxon>
        <taxon>Rhabditomorpha</taxon>
        <taxon>Strongyloidea</taxon>
        <taxon>Ancylostomatidae</taxon>
        <taxon>Ancylostomatinae</taxon>
        <taxon>Ancylostoma</taxon>
    </lineage>
</organism>
<evidence type="ECO:0000256" key="11">
    <source>
        <dbReference type="ARBA" id="ARBA00069039"/>
    </source>
</evidence>
<keyword evidence="3" id="KW-0121">Carboxypeptidase</keyword>